<sequence length="62" mass="7002">MSLIPSATVVAQPNNLNLKNALNITKEEILSLFQKTGLFNHLTNEQQRILHSEGLFVLEELK</sequence>
<dbReference type="Proteomes" id="UP000662314">
    <property type="component" value="Unassembled WGS sequence"/>
</dbReference>
<protein>
    <submittedName>
        <fullName evidence="1">Uncharacterized protein</fullName>
    </submittedName>
</protein>
<keyword evidence="2" id="KW-1185">Reference proteome</keyword>
<evidence type="ECO:0000313" key="2">
    <source>
        <dbReference type="Proteomes" id="UP000662314"/>
    </source>
</evidence>
<reference evidence="1 2" key="1">
    <citation type="journal article" date="2021" name="Int. J. Syst. Evol. Microbiol.">
        <title>Amazonocrinis nigriterrae gen. nov., sp. nov., Atlanticothrix silvestris gen. nov., sp. nov. and Dendronalium phyllosphericum gen. nov., sp. nov., nostocacean cyanobacteria from Brazilian environments.</title>
        <authorList>
            <person name="Alvarenga D.O."/>
            <person name="Andreote A.P.D."/>
            <person name="Branco L.H.Z."/>
            <person name="Delbaje E."/>
            <person name="Cruz R.B."/>
            <person name="Varani A.M."/>
            <person name="Fiore M.F."/>
        </authorList>
    </citation>
    <scope>NUCLEOTIDE SEQUENCE [LARGE SCALE GENOMIC DNA]</scope>
    <source>
        <strain evidence="1 2">CENA369</strain>
    </source>
</reference>
<proteinExistence type="predicted"/>
<dbReference type="EMBL" id="JAECZA010000021">
    <property type="protein sequence ID" value="MBH8572951.1"/>
    <property type="molecule type" value="Genomic_DNA"/>
</dbReference>
<comment type="caution">
    <text evidence="1">The sequence shown here is derived from an EMBL/GenBank/DDBJ whole genome shotgun (WGS) entry which is preliminary data.</text>
</comment>
<dbReference type="AlphaFoldDB" id="A0A8J7LDD4"/>
<organism evidence="1 2">
    <name type="scientific">Dendronalium phyllosphericum CENA369</name>
    <dbReference type="NCBI Taxonomy" id="1725256"/>
    <lineage>
        <taxon>Bacteria</taxon>
        <taxon>Bacillati</taxon>
        <taxon>Cyanobacteriota</taxon>
        <taxon>Cyanophyceae</taxon>
        <taxon>Nostocales</taxon>
        <taxon>Nostocaceae</taxon>
        <taxon>Dendronalium</taxon>
        <taxon>Dendronalium phyllosphericum</taxon>
    </lineage>
</organism>
<evidence type="ECO:0000313" key="1">
    <source>
        <dbReference type="EMBL" id="MBH8572951.1"/>
    </source>
</evidence>
<dbReference type="RefSeq" id="WP_214431773.1">
    <property type="nucleotide sequence ID" value="NZ_CAWPUQ010000113.1"/>
</dbReference>
<gene>
    <name evidence="1" type="ORF">I8752_07950</name>
</gene>
<accession>A0A8J7LDD4</accession>
<name>A0A8J7LDD4_9NOST</name>